<dbReference type="InterPro" id="IPR002937">
    <property type="entry name" value="Amino_oxidase"/>
</dbReference>
<organism evidence="3 4">
    <name type="scientific">Mycobacterium kiyosense</name>
    <dbReference type="NCBI Taxonomy" id="2871094"/>
    <lineage>
        <taxon>Bacteria</taxon>
        <taxon>Bacillati</taxon>
        <taxon>Actinomycetota</taxon>
        <taxon>Actinomycetes</taxon>
        <taxon>Mycobacteriales</taxon>
        <taxon>Mycobacteriaceae</taxon>
        <taxon>Mycobacterium</taxon>
    </lineage>
</organism>
<proteinExistence type="predicted"/>
<dbReference type="EMBL" id="BRZI01000003">
    <property type="protein sequence ID" value="GLD28827.1"/>
    <property type="molecule type" value="Genomic_DNA"/>
</dbReference>
<evidence type="ECO:0000313" key="3">
    <source>
        <dbReference type="EMBL" id="GLD28827.1"/>
    </source>
</evidence>
<dbReference type="PANTHER" id="PTHR10742:SF410">
    <property type="entry name" value="LYSINE-SPECIFIC HISTONE DEMETHYLASE 2"/>
    <property type="match status" value="1"/>
</dbReference>
<dbReference type="Gene3D" id="3.50.50.60">
    <property type="entry name" value="FAD/NAD(P)-binding domain"/>
    <property type="match status" value="1"/>
</dbReference>
<dbReference type="InterPro" id="IPR036188">
    <property type="entry name" value="FAD/NAD-bd_sf"/>
</dbReference>
<dbReference type="InterPro" id="IPR050281">
    <property type="entry name" value="Flavin_monoamine_oxidase"/>
</dbReference>
<dbReference type="AlphaFoldDB" id="A0A9P3Q3G3"/>
<dbReference type="SUPFAM" id="SSF54373">
    <property type="entry name" value="FAD-linked reductases, C-terminal domain"/>
    <property type="match status" value="1"/>
</dbReference>
<dbReference type="Gene3D" id="3.90.660.10">
    <property type="match status" value="1"/>
</dbReference>
<dbReference type="Proteomes" id="UP001165663">
    <property type="component" value="Unassembled WGS sequence"/>
</dbReference>
<dbReference type="Pfam" id="PF01593">
    <property type="entry name" value="Amino_oxidase"/>
    <property type="match status" value="1"/>
</dbReference>
<evidence type="ECO:0000259" key="1">
    <source>
        <dbReference type="Pfam" id="PF01593"/>
    </source>
</evidence>
<accession>A0A9P3Q3G3</accession>
<keyword evidence="4" id="KW-1185">Reference proteome</keyword>
<evidence type="ECO:0000313" key="2">
    <source>
        <dbReference type="EMBL" id="GLB82511.1"/>
    </source>
</evidence>
<name>A0A9P3Q3G3_9MYCO</name>
<dbReference type="SUPFAM" id="SSF51905">
    <property type="entry name" value="FAD/NAD(P)-binding domain"/>
    <property type="match status" value="1"/>
</dbReference>
<reference evidence="3" key="1">
    <citation type="submission" date="2022-08" db="EMBL/GenBank/DDBJ databases">
        <title>Mycobacterium kiyosense sp. nov., scotochromogenic slow-glowing species isolated from respiratory specimens.</title>
        <authorList>
            <person name="Fukano H."/>
            <person name="Kazumi Y."/>
            <person name="Sakagami N."/>
            <person name="Ato M."/>
            <person name="Mitarai S."/>
            <person name="Hoshino Y."/>
        </authorList>
    </citation>
    <scope>NUCLEOTIDE SEQUENCE</scope>
    <source>
        <strain evidence="3">1413</strain>
        <strain evidence="2">SRL2020-028</strain>
    </source>
</reference>
<dbReference type="GO" id="GO:0016491">
    <property type="term" value="F:oxidoreductase activity"/>
    <property type="evidence" value="ECO:0007669"/>
    <property type="project" value="InterPro"/>
</dbReference>
<sequence>MIVGAGMAGLAAARSLADAGRPVRVIEARNRIGGRVYTSRDWGTPLEMGASWIHGTTDNPLLELTRKVQAQVVPTDYNRPVKLAIDPRLQPMTYDAKTWRTLVSDARDDTDGGTLSAAIDAEAVGLSDRDRAALAYYVTTEIEDEYAADADQLSATTFDLGTYTGGPQAVITSGYDALPRLLADGLPISLNTAVDAVVRKGNSVMVRAGGQTFEGPAAILTVPLGVLKSGKIIFDPPLPDGHAHAVDALGFGVLSKSYFRFRQRTWDAENAFFQYLGSEPGRWAQWFTLSAAAGPIVLAFNAGRRGRQVESAPAGELLSGAMPIARALFDTDVTEVRSSGWSNDPYALGSYSYHAPGSGLDDRRRLQEPISDRLYLAGEAVGVDNPATVHGALLSGRHAAAELLRRLS</sequence>
<feature type="domain" description="Amine oxidase" evidence="1">
    <location>
        <begin position="7"/>
        <end position="404"/>
    </location>
</feature>
<dbReference type="EMBL" id="BRXE01000012">
    <property type="protein sequence ID" value="GLB82511.1"/>
    <property type="molecule type" value="Genomic_DNA"/>
</dbReference>
<comment type="caution">
    <text evidence="3">The sequence shown here is derived from an EMBL/GenBank/DDBJ whole genome shotgun (WGS) entry which is preliminary data.</text>
</comment>
<protein>
    <submittedName>
        <fullName evidence="3">Amine oxidase</fullName>
    </submittedName>
</protein>
<gene>
    <name evidence="3" type="ORF">Mkiyose1413_07100</name>
    <name evidence="2" type="ORF">SRL2020028_17670</name>
</gene>
<dbReference type="PANTHER" id="PTHR10742">
    <property type="entry name" value="FLAVIN MONOAMINE OXIDASE"/>
    <property type="match status" value="1"/>
</dbReference>
<dbReference type="Proteomes" id="UP001064782">
    <property type="component" value="Unassembled WGS sequence"/>
</dbReference>
<evidence type="ECO:0000313" key="4">
    <source>
        <dbReference type="Proteomes" id="UP001064782"/>
    </source>
</evidence>